<evidence type="ECO:0000313" key="2">
    <source>
        <dbReference type="Proteomes" id="UP000708208"/>
    </source>
</evidence>
<proteinExistence type="predicted"/>
<protein>
    <submittedName>
        <fullName evidence="1">Uncharacterized protein</fullName>
    </submittedName>
</protein>
<gene>
    <name evidence="1" type="ORF">AFUS01_LOCUS14710</name>
</gene>
<organism evidence="1 2">
    <name type="scientific">Allacma fusca</name>
    <dbReference type="NCBI Taxonomy" id="39272"/>
    <lineage>
        <taxon>Eukaryota</taxon>
        <taxon>Metazoa</taxon>
        <taxon>Ecdysozoa</taxon>
        <taxon>Arthropoda</taxon>
        <taxon>Hexapoda</taxon>
        <taxon>Collembola</taxon>
        <taxon>Symphypleona</taxon>
        <taxon>Sminthuridae</taxon>
        <taxon>Allacma</taxon>
    </lineage>
</organism>
<comment type="caution">
    <text evidence="1">The sequence shown here is derived from an EMBL/GenBank/DDBJ whole genome shotgun (WGS) entry which is preliminary data.</text>
</comment>
<sequence length="88" mass="9805">MLPGKVSPLGVVIMAKKYGATSRESLPSENEPLLIALILSGRLFPLLCVVIEEEGRFEALVEMILKKIPEGNRRRIPRPQTPENSRLP</sequence>
<accession>A0A8J2JW92</accession>
<dbReference type="Proteomes" id="UP000708208">
    <property type="component" value="Unassembled WGS sequence"/>
</dbReference>
<keyword evidence="2" id="KW-1185">Reference proteome</keyword>
<name>A0A8J2JW92_9HEXA</name>
<dbReference type="AlphaFoldDB" id="A0A8J2JW92"/>
<dbReference type="EMBL" id="CAJVCH010126602">
    <property type="protein sequence ID" value="CAG7725766.1"/>
    <property type="molecule type" value="Genomic_DNA"/>
</dbReference>
<evidence type="ECO:0000313" key="1">
    <source>
        <dbReference type="EMBL" id="CAG7725766.1"/>
    </source>
</evidence>
<reference evidence="1" key="1">
    <citation type="submission" date="2021-06" db="EMBL/GenBank/DDBJ databases">
        <authorList>
            <person name="Hodson N. C."/>
            <person name="Mongue J. A."/>
            <person name="Jaron S. K."/>
        </authorList>
    </citation>
    <scope>NUCLEOTIDE SEQUENCE</scope>
</reference>